<reference evidence="2 3" key="1">
    <citation type="submission" date="2020-06" db="EMBL/GenBank/DDBJ databases">
        <title>The yeast mating-type switching endonuclease HO is a domesticated member of an unorthodox homing genetic element family.</title>
        <authorList>
            <person name="Coughlan A.Y."/>
            <person name="Lombardi L."/>
            <person name="Braun-Galleani S."/>
            <person name="Martos A.R."/>
            <person name="Galeote V."/>
            <person name="Bigey F."/>
            <person name="Dequin S."/>
            <person name="Byrne K.P."/>
            <person name="Wolfe K.H."/>
        </authorList>
    </citation>
    <scope>NUCLEOTIDE SEQUENCE [LARGE SCALE GENOMIC DNA]</scope>
    <source>
        <strain evidence="2 3">CBS764</strain>
    </source>
</reference>
<dbReference type="GO" id="GO:0000981">
    <property type="term" value="F:DNA-binding transcription factor activity, RNA polymerase II-specific"/>
    <property type="evidence" value="ECO:0007669"/>
    <property type="project" value="InterPro"/>
</dbReference>
<feature type="region of interest" description="Disordered" evidence="1">
    <location>
        <begin position="97"/>
        <end position="123"/>
    </location>
</feature>
<dbReference type="GeneID" id="59326814"/>
<sequence length="453" mass="50944">MMNWVSNDSSTPDESPQLMAPIGMTEGSGSELTTEALRSDQNKFIHLDPIPDFKDRSEIKPWLQKIFYPQGIEIVIERSDSIKVVFKCKAAKRGKNTRASEPVAEQFSVPSEPVESKTKDRKKKKRSVSRFNICPFRIRATYSLKRKKWSIVVLNNCHSHPLKFNPDSEEYRKFKEKLRQNNDWEAIKKFDELEYRTRSNLPIESSPIRCDCGLTEEIASFNIVLPSTNHSSVSSTLVKKPKKKSGLRKQRKEAFLMMPTQQHHLANTTHVQSPSVSGFLDDPSANPLFTTPITATDAFTDLNEIDFTNMFDKMHHNSTHSRAQQRHSGAEDALNVFSPLAISSFQYCSPSGDLVQSPAHPQAPPASTTHGGMDNAVDFSMKPFLDLPGHDSFTPPLCEINGSNACQDHRCCYSELNAESSPARDMLSGELDVLKAINGELSEHLTTELFNLQ</sequence>
<name>A0A7G3ZJD2_9SACH</name>
<dbReference type="EMBL" id="CP059250">
    <property type="protein sequence ID" value="QLL33618.1"/>
    <property type="molecule type" value="Genomic_DNA"/>
</dbReference>
<evidence type="ECO:0000313" key="3">
    <source>
        <dbReference type="Proteomes" id="UP000515788"/>
    </source>
</evidence>
<dbReference type="KEGG" id="tgb:HG536_0E05290"/>
<gene>
    <name evidence="2" type="ORF">HG536_0E05290</name>
</gene>
<keyword evidence="3" id="KW-1185">Reference proteome</keyword>
<feature type="region of interest" description="Disordered" evidence="1">
    <location>
        <begin position="1"/>
        <end position="30"/>
    </location>
</feature>
<accession>A0A7G3ZJD2</accession>
<organism evidence="2 3">
    <name type="scientific">Torulaspora globosa</name>
    <dbReference type="NCBI Taxonomy" id="48254"/>
    <lineage>
        <taxon>Eukaryota</taxon>
        <taxon>Fungi</taxon>
        <taxon>Dikarya</taxon>
        <taxon>Ascomycota</taxon>
        <taxon>Saccharomycotina</taxon>
        <taxon>Saccharomycetes</taxon>
        <taxon>Saccharomycetales</taxon>
        <taxon>Saccharomycetaceae</taxon>
        <taxon>Torulaspora</taxon>
    </lineage>
</organism>
<evidence type="ECO:0000313" key="2">
    <source>
        <dbReference type="EMBL" id="QLL33618.1"/>
    </source>
</evidence>
<protein>
    <submittedName>
        <fullName evidence="2">Uncharacterized protein</fullName>
    </submittedName>
</protein>
<dbReference type="Pfam" id="PF08731">
    <property type="entry name" value="AFT"/>
    <property type="match status" value="1"/>
</dbReference>
<dbReference type="GO" id="GO:0010106">
    <property type="term" value="P:cellular response to iron ion starvation"/>
    <property type="evidence" value="ECO:0007669"/>
    <property type="project" value="InterPro"/>
</dbReference>
<dbReference type="RefSeq" id="XP_037140292.1">
    <property type="nucleotide sequence ID" value="XM_037284396.1"/>
</dbReference>
<dbReference type="InterPro" id="IPR014842">
    <property type="entry name" value="AFT"/>
</dbReference>
<dbReference type="OrthoDB" id="4068596at2759"/>
<dbReference type="Proteomes" id="UP000515788">
    <property type="component" value="Chromosome 5"/>
</dbReference>
<evidence type="ECO:0000256" key="1">
    <source>
        <dbReference type="SAM" id="MobiDB-lite"/>
    </source>
</evidence>
<dbReference type="AlphaFoldDB" id="A0A7G3ZJD2"/>
<proteinExistence type="predicted"/>
<feature type="compositionally biased region" description="Polar residues" evidence="1">
    <location>
        <begin position="1"/>
        <end position="14"/>
    </location>
</feature>
<dbReference type="GO" id="GO:0045944">
    <property type="term" value="P:positive regulation of transcription by RNA polymerase II"/>
    <property type="evidence" value="ECO:0007669"/>
    <property type="project" value="InterPro"/>
</dbReference>